<feature type="region of interest" description="Disordered" evidence="1">
    <location>
        <begin position="511"/>
        <end position="541"/>
    </location>
</feature>
<dbReference type="AlphaFoldDB" id="A0A8H2VPP6"/>
<evidence type="ECO:0000313" key="3">
    <source>
        <dbReference type="Proteomes" id="UP000624404"/>
    </source>
</evidence>
<reference evidence="2" key="1">
    <citation type="submission" date="2020-10" db="EMBL/GenBank/DDBJ databases">
        <authorList>
            <person name="Kusch S."/>
        </authorList>
    </citation>
    <scope>NUCLEOTIDE SEQUENCE</scope>
    <source>
        <strain evidence="2">SwB9</strain>
    </source>
</reference>
<feature type="region of interest" description="Disordered" evidence="1">
    <location>
        <begin position="670"/>
        <end position="709"/>
    </location>
</feature>
<feature type="compositionally biased region" description="Low complexity" evidence="1">
    <location>
        <begin position="517"/>
        <end position="527"/>
    </location>
</feature>
<feature type="compositionally biased region" description="Basic and acidic residues" evidence="1">
    <location>
        <begin position="64"/>
        <end position="100"/>
    </location>
</feature>
<feature type="region of interest" description="Disordered" evidence="1">
    <location>
        <begin position="609"/>
        <end position="632"/>
    </location>
</feature>
<feature type="region of interest" description="Disordered" evidence="1">
    <location>
        <begin position="267"/>
        <end position="292"/>
    </location>
</feature>
<feature type="compositionally biased region" description="Polar residues" evidence="1">
    <location>
        <begin position="670"/>
        <end position="688"/>
    </location>
</feature>
<accession>A0A8H2VPP6</accession>
<dbReference type="OrthoDB" id="5426563at2759"/>
<dbReference type="Proteomes" id="UP000624404">
    <property type="component" value="Unassembled WGS sequence"/>
</dbReference>
<feature type="region of interest" description="Disordered" evidence="1">
    <location>
        <begin position="554"/>
        <end position="581"/>
    </location>
</feature>
<dbReference type="EMBL" id="CAJHIA010000008">
    <property type="protein sequence ID" value="CAD6442512.1"/>
    <property type="molecule type" value="Genomic_DNA"/>
</dbReference>
<evidence type="ECO:0000256" key="1">
    <source>
        <dbReference type="SAM" id="MobiDB-lite"/>
    </source>
</evidence>
<feature type="compositionally biased region" description="Polar residues" evidence="1">
    <location>
        <begin position="36"/>
        <end position="47"/>
    </location>
</feature>
<organism evidence="2 3">
    <name type="scientific">Sclerotinia trifoliorum</name>
    <dbReference type="NCBI Taxonomy" id="28548"/>
    <lineage>
        <taxon>Eukaryota</taxon>
        <taxon>Fungi</taxon>
        <taxon>Dikarya</taxon>
        <taxon>Ascomycota</taxon>
        <taxon>Pezizomycotina</taxon>
        <taxon>Leotiomycetes</taxon>
        <taxon>Helotiales</taxon>
        <taxon>Sclerotiniaceae</taxon>
        <taxon>Sclerotinia</taxon>
    </lineage>
</organism>
<feature type="region of interest" description="Disordered" evidence="1">
    <location>
        <begin position="802"/>
        <end position="832"/>
    </location>
</feature>
<name>A0A8H2VPP6_9HELO</name>
<comment type="caution">
    <text evidence="2">The sequence shown here is derived from an EMBL/GenBank/DDBJ whole genome shotgun (WGS) entry which is preliminary data.</text>
</comment>
<feature type="compositionally biased region" description="Polar residues" evidence="1">
    <location>
        <begin position="119"/>
        <end position="130"/>
    </location>
</feature>
<evidence type="ECO:0000313" key="2">
    <source>
        <dbReference type="EMBL" id="CAD6442512.1"/>
    </source>
</evidence>
<proteinExistence type="predicted"/>
<sequence length="832" mass="93112">MNWTGGRLQRHSGKSSRGAGALTSRQKEHFAKVRSNLRSGGQRNTPKQWLIFDRIPVGQSQGKSSKDHAKSMKDHDHTSRQERDGSEIRPGPWDDRKEYNEFPTSHSPQRGPQGIRANARSQSVEIVQRSSEPDDDLYNATPPPVRIKREHIVSSAARDISQDYDLQEPSEDSIEERIRKLLSQKDWVGLSLRRPPQLKVNGSKNDPDVGKRRKMIDGHRARYSKLQTRISSPFASRKIRMRQEEEGHTRKRMSKNDVRISIGDRIISPGISSSSRPNRIHHHSTSRMTHQISSPDDMLLDADYIMEDRGVLYGDKNLSTLEIRTYGSAGYRGSAMSNRSNAIQDELGSEDFQFSRTSVRSSCNTSMKQPLPTRPTKHPVLYISSPKCNSSMLAQFGELKGDISENRVMEDDLWKTWMAPSAQGTEYCSYDIQREANLEDRMVPISPGISAITTSNEDTFSASRFENEGSRGQYQHAESWEGCGSSSVRKGFAERSSKDIYHSENVNRIRHNDVSHSSDSYEQSLSSDCCEPGGGTGVISSDQYMNEDHVSIEPQYAQSSQRTSSSIAWDSPKNSTPDIIEPCQCKGTDRSALSISYLQPGTTVARQNLESDKTLPQHEVVPPKSNHKLDERDNCPAKAVGETDQNKLWMKFIFDKDGGDEEVLFNGTKSARTRPASNPCKSSRSVNPDMTAGRSPAVHENRGEKPSPTMSTFVHNSIDSGIQLQLKYTTPIRNHGRWHNPQQDDNATNFKSSIHGDYLSSEPESVSMIAVPGSQIDVSEPNQTRSFLGTQCKVVFTKPQPFVRSRANARRGSEKQTSSGSGMTLAEDIEDD</sequence>
<protein>
    <submittedName>
        <fullName evidence="2">85f934b6-2b65-48f6-9983-6e003c48343f-CDS</fullName>
    </submittedName>
</protein>
<feature type="region of interest" description="Disordered" evidence="1">
    <location>
        <begin position="1"/>
        <end position="146"/>
    </location>
</feature>
<gene>
    <name evidence="2" type="ORF">SCLTRI_LOCUS2299</name>
</gene>
<keyword evidence="3" id="KW-1185">Reference proteome</keyword>
<feature type="compositionally biased region" description="Polar residues" evidence="1">
    <location>
        <begin position="556"/>
        <end position="577"/>
    </location>
</feature>
<feature type="compositionally biased region" description="Low complexity" evidence="1">
    <location>
        <begin position="267"/>
        <end position="277"/>
    </location>
</feature>